<evidence type="ECO:0000313" key="6">
    <source>
        <dbReference type="EMBL" id="TLU65165.1"/>
    </source>
</evidence>
<keyword evidence="1 4" id="KW-0479">Metal-binding</keyword>
<keyword evidence="7" id="KW-1185">Reference proteome</keyword>
<evidence type="ECO:0000256" key="2">
    <source>
        <dbReference type="ARBA" id="ARBA00022833"/>
    </source>
</evidence>
<dbReference type="InterPro" id="IPR013149">
    <property type="entry name" value="ADH-like_C"/>
</dbReference>
<dbReference type="PANTHER" id="PTHR43401:SF2">
    <property type="entry name" value="L-THREONINE 3-DEHYDROGENASE"/>
    <property type="match status" value="1"/>
</dbReference>
<sequence>MIAAQYIGNKSFQIVEGSSIPPKAGEVRLNVGYVGICGTDMHIYHGVMDQRVNPPATIGHEISGVVAELGAGVEGFAVGDNVVVRPLDYCGQCPACEAGHSHVCQNLKFMGIDTPGAFQNSWTVKARTLHKLPANVSLQTGALVEPLAVACHDIRRANLKSGEKAVVIGGGPIGQLVALVAKSVGAEVIISEVNDARREFSSQYDIATVNPLQQDLPAYVKDWTNDKGADVVFEVSGVQPAIDVMTQIAAVRGRICMVAIHANAPQVDLFQFFWKELELVGARVYEREDFDMAIDLIATGKADLAPFISSVNSLDEIGSAFANIDNNPTGMKALVSCQSEKNKD</sequence>
<feature type="domain" description="Enoyl reductase (ER)" evidence="5">
    <location>
        <begin position="8"/>
        <end position="335"/>
    </location>
</feature>
<keyword evidence="3" id="KW-0560">Oxidoreductase</keyword>
<dbReference type="Proteomes" id="UP000307790">
    <property type="component" value="Unassembled WGS sequence"/>
</dbReference>
<dbReference type="SMART" id="SM00829">
    <property type="entry name" value="PKS_ER"/>
    <property type="match status" value="1"/>
</dbReference>
<dbReference type="RefSeq" id="WP_138319835.1">
    <property type="nucleotide sequence ID" value="NZ_VCBC01000008.1"/>
</dbReference>
<evidence type="ECO:0000256" key="4">
    <source>
        <dbReference type="RuleBase" id="RU361277"/>
    </source>
</evidence>
<evidence type="ECO:0000256" key="1">
    <source>
        <dbReference type="ARBA" id="ARBA00022723"/>
    </source>
</evidence>
<evidence type="ECO:0000313" key="7">
    <source>
        <dbReference type="Proteomes" id="UP000307790"/>
    </source>
</evidence>
<proteinExistence type="inferred from homology"/>
<evidence type="ECO:0000259" key="5">
    <source>
        <dbReference type="SMART" id="SM00829"/>
    </source>
</evidence>
<dbReference type="InterPro" id="IPR013154">
    <property type="entry name" value="ADH-like_N"/>
</dbReference>
<dbReference type="InterPro" id="IPR050129">
    <property type="entry name" value="Zn_alcohol_dh"/>
</dbReference>
<dbReference type="Pfam" id="PF08240">
    <property type="entry name" value="ADH_N"/>
    <property type="match status" value="1"/>
</dbReference>
<dbReference type="SUPFAM" id="SSF50129">
    <property type="entry name" value="GroES-like"/>
    <property type="match status" value="1"/>
</dbReference>
<protein>
    <submittedName>
        <fullName evidence="6">Zinc-binding dehydrogenase</fullName>
    </submittedName>
</protein>
<comment type="caution">
    <text evidence="6">The sequence shown here is derived from an EMBL/GenBank/DDBJ whole genome shotgun (WGS) entry which is preliminary data.</text>
</comment>
<dbReference type="AlphaFoldDB" id="A0A5R9II29"/>
<comment type="cofactor">
    <cofactor evidence="4">
        <name>Zn(2+)</name>
        <dbReference type="ChEBI" id="CHEBI:29105"/>
    </cofactor>
</comment>
<dbReference type="SUPFAM" id="SSF51735">
    <property type="entry name" value="NAD(P)-binding Rossmann-fold domains"/>
    <property type="match status" value="1"/>
</dbReference>
<dbReference type="EMBL" id="VCBC01000008">
    <property type="protein sequence ID" value="TLU65165.1"/>
    <property type="molecule type" value="Genomic_DNA"/>
</dbReference>
<dbReference type="InterPro" id="IPR011032">
    <property type="entry name" value="GroES-like_sf"/>
</dbReference>
<comment type="similarity">
    <text evidence="4">Belongs to the zinc-containing alcohol dehydrogenase family.</text>
</comment>
<dbReference type="InterPro" id="IPR020843">
    <property type="entry name" value="ER"/>
</dbReference>
<dbReference type="InterPro" id="IPR002328">
    <property type="entry name" value="ADH_Zn_CS"/>
</dbReference>
<dbReference type="Gene3D" id="3.90.180.10">
    <property type="entry name" value="Medium-chain alcohol dehydrogenases, catalytic domain"/>
    <property type="match status" value="1"/>
</dbReference>
<name>A0A5R9II29_9GAMM</name>
<dbReference type="InterPro" id="IPR036291">
    <property type="entry name" value="NAD(P)-bd_dom_sf"/>
</dbReference>
<dbReference type="PANTHER" id="PTHR43401">
    <property type="entry name" value="L-THREONINE 3-DEHYDROGENASE"/>
    <property type="match status" value="1"/>
</dbReference>
<dbReference type="OrthoDB" id="9773078at2"/>
<dbReference type="GO" id="GO:0008270">
    <property type="term" value="F:zinc ion binding"/>
    <property type="evidence" value="ECO:0007669"/>
    <property type="project" value="InterPro"/>
</dbReference>
<dbReference type="Pfam" id="PF00107">
    <property type="entry name" value="ADH_zinc_N"/>
    <property type="match status" value="1"/>
</dbReference>
<dbReference type="Gene3D" id="3.40.50.720">
    <property type="entry name" value="NAD(P)-binding Rossmann-like Domain"/>
    <property type="match status" value="1"/>
</dbReference>
<evidence type="ECO:0000256" key="3">
    <source>
        <dbReference type="ARBA" id="ARBA00023002"/>
    </source>
</evidence>
<dbReference type="GO" id="GO:0016616">
    <property type="term" value="F:oxidoreductase activity, acting on the CH-OH group of donors, NAD or NADP as acceptor"/>
    <property type="evidence" value="ECO:0007669"/>
    <property type="project" value="UniProtKB-ARBA"/>
</dbReference>
<organism evidence="6 7">
    <name type="scientific">Thalassotalea litorea</name>
    <dbReference type="NCBI Taxonomy" id="2020715"/>
    <lineage>
        <taxon>Bacteria</taxon>
        <taxon>Pseudomonadati</taxon>
        <taxon>Pseudomonadota</taxon>
        <taxon>Gammaproteobacteria</taxon>
        <taxon>Alteromonadales</taxon>
        <taxon>Colwelliaceae</taxon>
        <taxon>Thalassotalea</taxon>
    </lineage>
</organism>
<gene>
    <name evidence="6" type="ORF">FE810_09595</name>
</gene>
<reference evidence="6 7" key="1">
    <citation type="submission" date="2019-05" db="EMBL/GenBank/DDBJ databases">
        <title>Genome sequences of Thalassotalea litorea 1K03283.</title>
        <authorList>
            <person name="Zhang D."/>
        </authorList>
    </citation>
    <scope>NUCLEOTIDE SEQUENCE [LARGE SCALE GENOMIC DNA]</scope>
    <source>
        <strain evidence="6 7">MCCC 1K03283</strain>
    </source>
</reference>
<keyword evidence="2 4" id="KW-0862">Zinc</keyword>
<dbReference type="PROSITE" id="PS00059">
    <property type="entry name" value="ADH_ZINC"/>
    <property type="match status" value="1"/>
</dbReference>
<accession>A0A5R9II29</accession>